<dbReference type="WBParaSite" id="SBAD_0000542101-mRNA-1">
    <property type="protein sequence ID" value="SBAD_0000542101-mRNA-1"/>
    <property type="gene ID" value="SBAD_0000542101"/>
</dbReference>
<proteinExistence type="predicted"/>
<protein>
    <submittedName>
        <fullName evidence="4">Peptidase S1 domain-containing protein</fullName>
    </submittedName>
</protein>
<accession>A0A183INL3</accession>
<keyword evidence="1" id="KW-0732">Signal</keyword>
<dbReference type="AlphaFoldDB" id="A0A183INL3"/>
<evidence type="ECO:0000313" key="4">
    <source>
        <dbReference type="WBParaSite" id="SBAD_0000542101-mRNA-1"/>
    </source>
</evidence>
<keyword evidence="3" id="KW-1185">Reference proteome</keyword>
<sequence>MVSLTVKVAGLFAFVSLTLGVGNEQISPLTSNKLPGERFPYQNTVFKILLDTRTSRNSTPSYRKCVATLFHVTSTSGFLVSSGREFFLKSFVLIHQNSVSIMLMNNASKTIIVNPISILVRRKAALSADFDITVIKISRLNLASNFFESPVPIATSGEEANIGFSCKTPIPQGQPLFCPLSHVGPTRKQTTVLAGISSAQTCYAESRSISLYGKIAPHVDWLNNAVTILGIAKPGSCSITEDQRLFNSNNKEKPPSCFWPSDYSGERNEAPADASLLTVYSQDVVGFGVYVDVENVNRNEHIIVAPAHLFIS</sequence>
<evidence type="ECO:0000256" key="1">
    <source>
        <dbReference type="SAM" id="SignalP"/>
    </source>
</evidence>
<evidence type="ECO:0000313" key="3">
    <source>
        <dbReference type="Proteomes" id="UP000270296"/>
    </source>
</evidence>
<organism evidence="4">
    <name type="scientific">Soboliphyme baturini</name>
    <dbReference type="NCBI Taxonomy" id="241478"/>
    <lineage>
        <taxon>Eukaryota</taxon>
        <taxon>Metazoa</taxon>
        <taxon>Ecdysozoa</taxon>
        <taxon>Nematoda</taxon>
        <taxon>Enoplea</taxon>
        <taxon>Dorylaimia</taxon>
        <taxon>Dioctophymatida</taxon>
        <taxon>Dioctophymatoidea</taxon>
        <taxon>Soboliphymatidae</taxon>
        <taxon>Soboliphyme</taxon>
    </lineage>
</organism>
<name>A0A183INL3_9BILA</name>
<dbReference type="EMBL" id="UZAM01008829">
    <property type="protein sequence ID" value="VDP06590.1"/>
    <property type="molecule type" value="Genomic_DNA"/>
</dbReference>
<reference evidence="2 3" key="2">
    <citation type="submission" date="2018-11" db="EMBL/GenBank/DDBJ databases">
        <authorList>
            <consortium name="Pathogen Informatics"/>
        </authorList>
    </citation>
    <scope>NUCLEOTIDE SEQUENCE [LARGE SCALE GENOMIC DNA]</scope>
</reference>
<feature type="signal peptide" evidence="1">
    <location>
        <begin position="1"/>
        <end position="20"/>
    </location>
</feature>
<evidence type="ECO:0000313" key="2">
    <source>
        <dbReference type="EMBL" id="VDP06590.1"/>
    </source>
</evidence>
<dbReference type="Proteomes" id="UP000270296">
    <property type="component" value="Unassembled WGS sequence"/>
</dbReference>
<feature type="chain" id="PRO_5043140152" evidence="1">
    <location>
        <begin position="21"/>
        <end position="312"/>
    </location>
</feature>
<reference evidence="4" key="1">
    <citation type="submission" date="2016-06" db="UniProtKB">
        <authorList>
            <consortium name="WormBaseParasite"/>
        </authorList>
    </citation>
    <scope>IDENTIFICATION</scope>
</reference>
<gene>
    <name evidence="2" type="ORF">SBAD_LOCUS5210</name>
</gene>